<dbReference type="AlphaFoldDB" id="A0A8K0VRT4"/>
<gene>
    <name evidence="1" type="ORF">FB567DRAFT_248471</name>
</gene>
<accession>A0A8K0VRT4</accession>
<organism evidence="1 2">
    <name type="scientific">Paraphoma chrysanthemicola</name>
    <dbReference type="NCBI Taxonomy" id="798071"/>
    <lineage>
        <taxon>Eukaryota</taxon>
        <taxon>Fungi</taxon>
        <taxon>Dikarya</taxon>
        <taxon>Ascomycota</taxon>
        <taxon>Pezizomycotina</taxon>
        <taxon>Dothideomycetes</taxon>
        <taxon>Pleosporomycetidae</taxon>
        <taxon>Pleosporales</taxon>
        <taxon>Pleosporineae</taxon>
        <taxon>Phaeosphaeriaceae</taxon>
        <taxon>Paraphoma</taxon>
    </lineage>
</organism>
<name>A0A8K0VRT4_9PLEO</name>
<reference evidence="1" key="1">
    <citation type="journal article" date="2021" name="Nat. Commun.">
        <title>Genetic determinants of endophytism in the Arabidopsis root mycobiome.</title>
        <authorList>
            <person name="Mesny F."/>
            <person name="Miyauchi S."/>
            <person name="Thiergart T."/>
            <person name="Pickel B."/>
            <person name="Atanasova L."/>
            <person name="Karlsson M."/>
            <person name="Huettel B."/>
            <person name="Barry K.W."/>
            <person name="Haridas S."/>
            <person name="Chen C."/>
            <person name="Bauer D."/>
            <person name="Andreopoulos W."/>
            <person name="Pangilinan J."/>
            <person name="LaButti K."/>
            <person name="Riley R."/>
            <person name="Lipzen A."/>
            <person name="Clum A."/>
            <person name="Drula E."/>
            <person name="Henrissat B."/>
            <person name="Kohler A."/>
            <person name="Grigoriev I.V."/>
            <person name="Martin F.M."/>
            <person name="Hacquard S."/>
        </authorList>
    </citation>
    <scope>NUCLEOTIDE SEQUENCE</scope>
    <source>
        <strain evidence="1">MPI-SDFR-AT-0120</strain>
    </source>
</reference>
<comment type="caution">
    <text evidence="1">The sequence shown here is derived from an EMBL/GenBank/DDBJ whole genome shotgun (WGS) entry which is preliminary data.</text>
</comment>
<evidence type="ECO:0000313" key="1">
    <source>
        <dbReference type="EMBL" id="KAH7068687.1"/>
    </source>
</evidence>
<protein>
    <submittedName>
        <fullName evidence="1">Uncharacterized protein</fullName>
    </submittedName>
</protein>
<proteinExistence type="predicted"/>
<sequence length="211" mass="23937">MTETIEHFLKGLYRFPTNQAVEKEEVEQYLRPWGFTTYRTSYGPGSDEQWQKLLQKATASAKDRLKKQEGVKENPDATAKVLEQFSLDARSDPDTLEGLTLEDVRQLYLDGSGGQPLHVDSSGKRLFLLADDQVLQDPDLARLKVVAADYDSVAAVPKNSRVGPQRYFGWMTMPTTAIYHLWDALELFDFEQIINRTSPGGPGVYWDPDFD</sequence>
<dbReference type="OrthoDB" id="6499973at2759"/>
<keyword evidence="2" id="KW-1185">Reference proteome</keyword>
<dbReference type="Proteomes" id="UP000813461">
    <property type="component" value="Unassembled WGS sequence"/>
</dbReference>
<evidence type="ECO:0000313" key="2">
    <source>
        <dbReference type="Proteomes" id="UP000813461"/>
    </source>
</evidence>
<dbReference type="EMBL" id="JAGMVJ010000031">
    <property type="protein sequence ID" value="KAH7068687.1"/>
    <property type="molecule type" value="Genomic_DNA"/>
</dbReference>